<dbReference type="EMBL" id="HACA01012971">
    <property type="protein sequence ID" value="CDW30332.1"/>
    <property type="molecule type" value="Transcribed_RNA"/>
</dbReference>
<name>A0A0K2TXB1_LEPSM</name>
<organism evidence="1">
    <name type="scientific">Lepeophtheirus salmonis</name>
    <name type="common">Salmon louse</name>
    <name type="synonym">Caligus salmonis</name>
    <dbReference type="NCBI Taxonomy" id="72036"/>
    <lineage>
        <taxon>Eukaryota</taxon>
        <taxon>Metazoa</taxon>
        <taxon>Ecdysozoa</taxon>
        <taxon>Arthropoda</taxon>
        <taxon>Crustacea</taxon>
        <taxon>Multicrustacea</taxon>
        <taxon>Hexanauplia</taxon>
        <taxon>Copepoda</taxon>
        <taxon>Siphonostomatoida</taxon>
        <taxon>Caligidae</taxon>
        <taxon>Lepeophtheirus</taxon>
    </lineage>
</organism>
<accession>A0A0K2TXB1</accession>
<proteinExistence type="predicted"/>
<protein>
    <submittedName>
        <fullName evidence="1">Uncharacterized protein</fullName>
    </submittedName>
</protein>
<sequence>MRTVITRNNVCFSIHRNENRGRCVLNIIHVQFLFENFFTAFDTIVRGRHRIIIRTTYPRGIKFVWAFSKGFNERELIPNGSGSFAIFNFFGPIFRSLSSIVLFDGLFTRVMIEFALLMDGIVAID</sequence>
<reference evidence="1" key="1">
    <citation type="submission" date="2014-05" db="EMBL/GenBank/DDBJ databases">
        <authorList>
            <person name="Chronopoulou M."/>
        </authorList>
    </citation>
    <scope>NUCLEOTIDE SEQUENCE</scope>
    <source>
        <tissue evidence="1">Whole organism</tissue>
    </source>
</reference>
<evidence type="ECO:0000313" key="1">
    <source>
        <dbReference type="EMBL" id="CDW30332.1"/>
    </source>
</evidence>
<dbReference type="AlphaFoldDB" id="A0A0K2TXB1"/>